<feature type="region of interest" description="Disordered" evidence="10">
    <location>
        <begin position="412"/>
        <end position="431"/>
    </location>
</feature>
<dbReference type="EMBL" id="AP014569">
    <property type="protein sequence ID" value="BAO82630.1"/>
    <property type="molecule type" value="Genomic_DNA"/>
</dbReference>
<dbReference type="PROSITE" id="PS51257">
    <property type="entry name" value="PROKAR_LIPOPROTEIN"/>
    <property type="match status" value="1"/>
</dbReference>
<gene>
    <name evidence="13" type="ORF">SMCB_0402</name>
</gene>
<feature type="active site" description="Proton acceptor" evidence="7">
    <location>
        <position position="197"/>
    </location>
</feature>
<keyword evidence="3" id="KW-0378">Hydrolase</keyword>
<feature type="region of interest" description="Disordered" evidence="10">
    <location>
        <begin position="50"/>
        <end position="97"/>
    </location>
</feature>
<dbReference type="InterPro" id="IPR012338">
    <property type="entry name" value="Beta-lactam/transpept-like"/>
</dbReference>
<feature type="chain" id="PRO_5001584378" evidence="11">
    <location>
        <begin position="30"/>
        <end position="431"/>
    </location>
</feature>
<dbReference type="GO" id="GO:0071555">
    <property type="term" value="P:cell wall organization"/>
    <property type="evidence" value="ECO:0007669"/>
    <property type="project" value="UniProtKB-KW"/>
</dbReference>
<feature type="active site" evidence="7">
    <location>
        <position position="251"/>
    </location>
</feature>
<keyword evidence="5" id="KW-0573">Peptidoglycan synthesis</keyword>
<dbReference type="GO" id="GO:0006508">
    <property type="term" value="P:proteolysis"/>
    <property type="evidence" value="ECO:0007669"/>
    <property type="project" value="InterPro"/>
</dbReference>
<dbReference type="Pfam" id="PF00768">
    <property type="entry name" value="Peptidase_S11"/>
    <property type="match status" value="1"/>
</dbReference>
<keyword evidence="14" id="KW-1185">Reference proteome</keyword>
<dbReference type="InterPro" id="IPR001967">
    <property type="entry name" value="Peptidase_S11_N"/>
</dbReference>
<dbReference type="AlphaFoldDB" id="A0A060NMM1"/>
<dbReference type="GO" id="GO:0009252">
    <property type="term" value="P:peptidoglycan biosynthetic process"/>
    <property type="evidence" value="ECO:0007669"/>
    <property type="project" value="UniProtKB-KW"/>
</dbReference>
<feature type="binding site" evidence="8">
    <location>
        <position position="356"/>
    </location>
    <ligand>
        <name>substrate</name>
    </ligand>
</feature>
<accession>A0A060NMM1</accession>
<feature type="domain" description="Peptidase S11 D-alanyl-D-alanine carboxypeptidase A N-terminal" evidence="12">
    <location>
        <begin position="162"/>
        <end position="386"/>
    </location>
</feature>
<sequence>MNRYQFVLRPGWSAALLLGCTGLLLPVHAQTPFPAKQRVAAPEVRIEGARAAPVQVNSPRAERDRATAPQASRPSVAPASAARPESAGQRFAAKEQIATDAQIERARHAAAQSQRVSVVVATAPTQPLPATALAAPAAPAAASERASPMQAERLGLRVADDPLELDSGVALLVDANTGEILLGKNDTVVLPIASITKLMTAIIVVDARQDLNEVLTISQADVDRLRGSGSRLPVGAELTRGQALHLALMSSENRAAHALARHFPGGVQQFVRQMNRKAVELGMHDTHFADPTGLSGGNRSSARDLAMLTAASSHRPLVRELSVSPQYQLALGPRTITYRNSNMLVRNGDWEINLQKTGFIREAGRTLVMQADVSGRSLILVLLGASGSQARATDAERLRRWVLRSLFSSGPLPADAVSASERERSGLRQPS</sequence>
<dbReference type="KEGG" id="cbab:SMCB_0402"/>
<dbReference type="PANTHER" id="PTHR21581">
    <property type="entry name" value="D-ALANYL-D-ALANINE CARBOXYPEPTIDASE"/>
    <property type="match status" value="1"/>
</dbReference>
<name>A0A060NMM1_9BURK</name>
<dbReference type="MEROPS" id="S11.007"/>
<evidence type="ECO:0000313" key="14">
    <source>
        <dbReference type="Proteomes" id="UP000066014"/>
    </source>
</evidence>
<feature type="compositionally biased region" description="Basic and acidic residues" evidence="10">
    <location>
        <begin position="420"/>
        <end position="431"/>
    </location>
</feature>
<dbReference type="GO" id="GO:0009002">
    <property type="term" value="F:serine-type D-Ala-D-Ala carboxypeptidase activity"/>
    <property type="evidence" value="ECO:0007669"/>
    <property type="project" value="InterPro"/>
</dbReference>
<dbReference type="SUPFAM" id="SSF56601">
    <property type="entry name" value="beta-lactamase/transpeptidase-like"/>
    <property type="match status" value="1"/>
</dbReference>
<keyword evidence="2 11" id="KW-0732">Signal</keyword>
<dbReference type="Gene3D" id="3.40.710.10">
    <property type="entry name" value="DD-peptidase/beta-lactamase superfamily"/>
    <property type="match status" value="1"/>
</dbReference>
<evidence type="ECO:0000256" key="1">
    <source>
        <dbReference type="ARBA" id="ARBA00007164"/>
    </source>
</evidence>
<evidence type="ECO:0000256" key="7">
    <source>
        <dbReference type="PIRSR" id="PIRSR618044-1"/>
    </source>
</evidence>
<dbReference type="HOGENOM" id="CLU_027070_0_2_4"/>
<dbReference type="STRING" id="1458426.SMCB_0402"/>
<dbReference type="RefSeq" id="WP_052468374.1">
    <property type="nucleotide sequence ID" value="NZ_AP014569.1"/>
</dbReference>
<protein>
    <submittedName>
        <fullName evidence="13">D-alanyl-D-alanine carboxypeptidase</fullName>
    </submittedName>
</protein>
<dbReference type="PRINTS" id="PR00725">
    <property type="entry name" value="DADACBPTASE1"/>
</dbReference>
<keyword evidence="6" id="KW-0961">Cell wall biogenesis/degradation</keyword>
<evidence type="ECO:0000256" key="8">
    <source>
        <dbReference type="PIRSR" id="PIRSR618044-2"/>
    </source>
</evidence>
<dbReference type="PANTHER" id="PTHR21581:SF26">
    <property type="entry name" value="D-ALANYL-D-ALANINE ENDOPEPTIDASE"/>
    <property type="match status" value="1"/>
</dbReference>
<feature type="active site" description="Acyl-ester intermediate" evidence="7">
    <location>
        <position position="194"/>
    </location>
</feature>
<feature type="signal peptide" evidence="11">
    <location>
        <begin position="1"/>
        <end position="29"/>
    </location>
</feature>
<organism evidence="13 14">
    <name type="scientific">Serpentinimonas maccroryi</name>
    <dbReference type="NCBI Taxonomy" id="1458426"/>
    <lineage>
        <taxon>Bacteria</taxon>
        <taxon>Pseudomonadati</taxon>
        <taxon>Pseudomonadota</taxon>
        <taxon>Betaproteobacteria</taxon>
        <taxon>Burkholderiales</taxon>
        <taxon>Comamonadaceae</taxon>
        <taxon>Serpentinimonas</taxon>
    </lineage>
</organism>
<feature type="compositionally biased region" description="Low complexity" evidence="10">
    <location>
        <begin position="68"/>
        <end position="87"/>
    </location>
</feature>
<evidence type="ECO:0000256" key="11">
    <source>
        <dbReference type="SAM" id="SignalP"/>
    </source>
</evidence>
<dbReference type="InterPro" id="IPR018044">
    <property type="entry name" value="Peptidase_S11"/>
</dbReference>
<reference evidence="13 14" key="1">
    <citation type="journal article" date="2014" name="Nat. Commun.">
        <title>Physiological and genomic features of highly alkaliphilic hydrogen-utilizing Betaproteobacteria from a continental serpentinizing site.</title>
        <authorList>
            <person name="Suzuki S."/>
            <person name="Kuenen J.G."/>
            <person name="Schipper K."/>
            <person name="van der Velde S."/>
            <person name="Ishii S."/>
            <person name="Wu A."/>
            <person name="Sorokin D.Y."/>
            <person name="Tenney A."/>
            <person name="Meng X.Y."/>
            <person name="Morrill P.L."/>
            <person name="Kamagata Y."/>
            <person name="Muyzer G."/>
            <person name="Nealson K.H."/>
        </authorList>
    </citation>
    <scope>NUCLEOTIDE SEQUENCE [LARGE SCALE GENOMIC DNA]</scope>
    <source>
        <strain evidence="13 14">B1</strain>
    </source>
</reference>
<keyword evidence="13" id="KW-0645">Protease</keyword>
<evidence type="ECO:0000256" key="5">
    <source>
        <dbReference type="ARBA" id="ARBA00022984"/>
    </source>
</evidence>
<evidence type="ECO:0000259" key="12">
    <source>
        <dbReference type="Pfam" id="PF00768"/>
    </source>
</evidence>
<dbReference type="GO" id="GO:0008360">
    <property type="term" value="P:regulation of cell shape"/>
    <property type="evidence" value="ECO:0007669"/>
    <property type="project" value="UniProtKB-KW"/>
</dbReference>
<evidence type="ECO:0000256" key="2">
    <source>
        <dbReference type="ARBA" id="ARBA00022729"/>
    </source>
</evidence>
<keyword evidence="4" id="KW-0133">Cell shape</keyword>
<keyword evidence="13" id="KW-0121">Carboxypeptidase</keyword>
<evidence type="ECO:0000256" key="9">
    <source>
        <dbReference type="RuleBase" id="RU004016"/>
    </source>
</evidence>
<dbReference type="Proteomes" id="UP000066014">
    <property type="component" value="Chromosome"/>
</dbReference>
<evidence type="ECO:0000256" key="4">
    <source>
        <dbReference type="ARBA" id="ARBA00022960"/>
    </source>
</evidence>
<evidence type="ECO:0000256" key="10">
    <source>
        <dbReference type="SAM" id="MobiDB-lite"/>
    </source>
</evidence>
<proteinExistence type="inferred from homology"/>
<comment type="similarity">
    <text evidence="1 9">Belongs to the peptidase S11 family.</text>
</comment>
<evidence type="ECO:0000313" key="13">
    <source>
        <dbReference type="EMBL" id="BAO82630.1"/>
    </source>
</evidence>
<evidence type="ECO:0000256" key="6">
    <source>
        <dbReference type="ARBA" id="ARBA00023316"/>
    </source>
</evidence>
<evidence type="ECO:0000256" key="3">
    <source>
        <dbReference type="ARBA" id="ARBA00022801"/>
    </source>
</evidence>